<proteinExistence type="predicted"/>
<accession>A0A0G1W416</accession>
<reference evidence="1 2" key="1">
    <citation type="journal article" date="2015" name="Nature">
        <title>rRNA introns, odd ribosomes, and small enigmatic genomes across a large radiation of phyla.</title>
        <authorList>
            <person name="Brown C.T."/>
            <person name="Hug L.A."/>
            <person name="Thomas B.C."/>
            <person name="Sharon I."/>
            <person name="Castelle C.J."/>
            <person name="Singh A."/>
            <person name="Wilkins M.J."/>
            <person name="Williams K.H."/>
            <person name="Banfield J.F."/>
        </authorList>
    </citation>
    <scope>NUCLEOTIDE SEQUENCE [LARGE SCALE GENOMIC DNA]</scope>
</reference>
<dbReference type="EMBL" id="LCQD01000002">
    <property type="protein sequence ID" value="KKW13320.1"/>
    <property type="molecule type" value="Genomic_DNA"/>
</dbReference>
<gene>
    <name evidence="1" type="ORF">UY48_C0002G0011</name>
</gene>
<dbReference type="Proteomes" id="UP000034588">
    <property type="component" value="Unassembled WGS sequence"/>
</dbReference>
<comment type="caution">
    <text evidence="1">The sequence shown here is derived from an EMBL/GenBank/DDBJ whole genome shotgun (WGS) entry which is preliminary data.</text>
</comment>
<protein>
    <submittedName>
        <fullName evidence="1">Uncharacterized protein</fullName>
    </submittedName>
</protein>
<evidence type="ECO:0000313" key="1">
    <source>
        <dbReference type="EMBL" id="KKW13320.1"/>
    </source>
</evidence>
<dbReference type="AlphaFoldDB" id="A0A0G1W416"/>
<organism evidence="1 2">
    <name type="scientific">Candidatus Gottesmanbacteria bacterium GW2011_GWB1_49_7</name>
    <dbReference type="NCBI Taxonomy" id="1618448"/>
    <lineage>
        <taxon>Bacteria</taxon>
        <taxon>Candidatus Gottesmaniibacteriota</taxon>
    </lineage>
</organism>
<evidence type="ECO:0000313" key="2">
    <source>
        <dbReference type="Proteomes" id="UP000034588"/>
    </source>
</evidence>
<name>A0A0G1W416_9BACT</name>
<sequence>MRGYQARCRGGEVFAQRVFRELQEEGFTVVSYGTEHTIPDFMGVVRQSTDPVSLFLRFEPDGVIAYGDPPVSWYIELKASLKYEQTAYRQGMKRHDLGLTVACIFNCEGEIRWGFIEELRFRDSEAIVGQYQDPFPVIDGWIYPRQASHWEQIKWDNAQASGTPYKEVDGKKLREWSGFKRVFTTRAPRLAVAGEVKVVSRKRGKPLSLKWPVLPGFGDGEVHDSRAVYRTN</sequence>